<dbReference type="KEGG" id="sle:cxm18"/>
<evidence type="ECO:0000256" key="2">
    <source>
        <dbReference type="ARBA" id="ARBA00022643"/>
    </source>
</evidence>
<gene>
    <name evidence="6" type="primary">cxm18</name>
    <name evidence="7" type="ORF">ACH49_24160</name>
</gene>
<dbReference type="Proteomes" id="UP000037274">
    <property type="component" value="Unassembled WGS sequence"/>
</dbReference>
<feature type="domain" description="Luciferase-like" evidence="5">
    <location>
        <begin position="15"/>
        <end position="237"/>
    </location>
</feature>
<evidence type="ECO:0000313" key="8">
    <source>
        <dbReference type="Proteomes" id="UP000035016"/>
    </source>
</evidence>
<dbReference type="InterPro" id="IPR036661">
    <property type="entry name" value="Luciferase-like_sf"/>
</dbReference>
<dbReference type="NCBIfam" id="TIGR03621">
    <property type="entry name" value="F420_MSMEG_2516"/>
    <property type="match status" value="1"/>
</dbReference>
<name>A0A0F7VLL5_STRLW</name>
<dbReference type="AlphaFoldDB" id="A0A0F7VLL5"/>
<evidence type="ECO:0000313" key="7">
    <source>
        <dbReference type="EMBL" id="KMS71983.1"/>
    </source>
</evidence>
<keyword evidence="4" id="KW-0503">Monooxygenase</keyword>
<dbReference type="Pfam" id="PF00296">
    <property type="entry name" value="Bac_luciferase"/>
    <property type="match status" value="1"/>
</dbReference>
<dbReference type="PATRIC" id="fig|1437453.5.peg.721"/>
<dbReference type="GO" id="GO:0008726">
    <property type="term" value="F:alkanesulfonate monooxygenase activity"/>
    <property type="evidence" value="ECO:0007669"/>
    <property type="project" value="TreeGrafter"/>
</dbReference>
<keyword evidence="9" id="KW-1185">Reference proteome</keyword>
<keyword evidence="1" id="KW-0285">Flavoprotein</keyword>
<protein>
    <submittedName>
        <fullName evidence="7">5,10-methylene tetrahydromethanopterin reductase</fullName>
    </submittedName>
    <submittedName>
        <fullName evidence="6">Rif-orf11 homologue, Flavin-dependent oxidoreductase</fullName>
    </submittedName>
</protein>
<reference evidence="6 8" key="1">
    <citation type="submission" date="2015-02" db="EMBL/GenBank/DDBJ databases">
        <authorList>
            <person name="Gomez-Escribano P.J."/>
        </authorList>
    </citation>
    <scope>NUCLEOTIDE SEQUENCE [LARGE SCALE GENOMIC DNA]</scope>
    <source>
        <strain evidence="6">C34</strain>
        <strain evidence="8">C34 (DSM 42122 / NRRL B-24963)</strain>
    </source>
</reference>
<evidence type="ECO:0000313" key="6">
    <source>
        <dbReference type="EMBL" id="CQR60484.1"/>
    </source>
</evidence>
<dbReference type="EMBL" id="LFEH01000115">
    <property type="protein sequence ID" value="KMS71983.1"/>
    <property type="molecule type" value="Genomic_DNA"/>
</dbReference>
<evidence type="ECO:0000259" key="5">
    <source>
        <dbReference type="Pfam" id="PF00296"/>
    </source>
</evidence>
<dbReference type="Gene3D" id="3.20.20.30">
    <property type="entry name" value="Luciferase-like domain"/>
    <property type="match status" value="1"/>
</dbReference>
<dbReference type="Proteomes" id="UP000035016">
    <property type="component" value="Chromosome Chromosome"/>
</dbReference>
<evidence type="ECO:0000256" key="4">
    <source>
        <dbReference type="ARBA" id="ARBA00023033"/>
    </source>
</evidence>
<reference evidence="7 9" key="2">
    <citation type="submission" date="2015-06" db="EMBL/GenBank/DDBJ databases">
        <title>Draft genome sequence of Streptomyces leeuwenhoekii C58, which produces the novel lasso peptide, chaxapeptin.</title>
        <authorList>
            <person name="Yi Y."/>
            <person name="Hai D."/>
            <person name="Jaspars M."/>
            <person name="Sheng H."/>
            <person name="Rateb M.E."/>
            <person name="Bull A."/>
            <person name="Goodfellow M."/>
            <person name="Asenjo J.A."/>
            <person name="Ebel R."/>
        </authorList>
    </citation>
    <scope>NUCLEOTIDE SEQUENCE [LARGE SCALE GENOMIC DNA]</scope>
    <source>
        <strain evidence="7 9">C58</strain>
    </source>
</reference>
<dbReference type="SUPFAM" id="SSF51679">
    <property type="entry name" value="Bacterial luciferase-like"/>
    <property type="match status" value="1"/>
</dbReference>
<organism evidence="6 8">
    <name type="scientific">Streptomyces leeuwenhoekii</name>
    <dbReference type="NCBI Taxonomy" id="1437453"/>
    <lineage>
        <taxon>Bacteria</taxon>
        <taxon>Bacillati</taxon>
        <taxon>Actinomycetota</taxon>
        <taxon>Actinomycetes</taxon>
        <taxon>Kitasatosporales</taxon>
        <taxon>Streptomycetaceae</taxon>
        <taxon>Streptomyces</taxon>
    </lineage>
</organism>
<accession>A0A0F7VLL5</accession>
<dbReference type="InterPro" id="IPR050172">
    <property type="entry name" value="SsuD_RutA_monooxygenase"/>
</dbReference>
<dbReference type="PANTHER" id="PTHR42847:SF4">
    <property type="entry name" value="ALKANESULFONATE MONOOXYGENASE-RELATED"/>
    <property type="match status" value="1"/>
</dbReference>
<proteinExistence type="predicted"/>
<evidence type="ECO:0000313" key="9">
    <source>
        <dbReference type="Proteomes" id="UP000037274"/>
    </source>
</evidence>
<keyword evidence="3" id="KW-0560">Oxidoreductase</keyword>
<dbReference type="RefSeq" id="WP_029387784.1">
    <property type="nucleotide sequence ID" value="NZ_AZSD01000593.1"/>
</dbReference>
<dbReference type="InterPro" id="IPR011251">
    <property type="entry name" value="Luciferase-like_dom"/>
</dbReference>
<dbReference type="EMBL" id="LN831790">
    <property type="protein sequence ID" value="CQR60484.1"/>
    <property type="molecule type" value="Genomic_DNA"/>
</dbReference>
<dbReference type="InterPro" id="IPR019923">
    <property type="entry name" value="Lucif-like_OxRdtase_MSMEG_2516"/>
</dbReference>
<evidence type="ECO:0000256" key="1">
    <source>
        <dbReference type="ARBA" id="ARBA00022630"/>
    </source>
</evidence>
<dbReference type="GO" id="GO:0046306">
    <property type="term" value="P:alkanesulfonate catabolic process"/>
    <property type="evidence" value="ECO:0007669"/>
    <property type="project" value="TreeGrafter"/>
</dbReference>
<dbReference type="CDD" id="cd01097">
    <property type="entry name" value="Tetrahydromethanopterin_reductase"/>
    <property type="match status" value="1"/>
</dbReference>
<sequence length="295" mass="32474">MTAETKPFRFCVDMVAPTSRSEWIEKCRKAEDLGYDVLGVADHLGMPAPFPSLVLAAEHTERIRLTTFVLNAGFYNPALLAREVTGTDQLTDGRLEFGIGAGYVEAEFDAAGIPFPSPRERLDHLERTVKELKRLYGDPEHKPQPVQKPGPPLLMGGRGDRLLRLAAEHADSIGFIGTSANTERMSLASRAELAERIDFTKAALGARAPQVELNVLAHFVRITDDRRAALEELHQLMPDLTVEQLGELPTVLVGTATEVAEQILAHRESLGISYYTVIEHNLEALAPVIELLHGK</sequence>
<keyword evidence="2" id="KW-0288">FMN</keyword>
<dbReference type="PANTHER" id="PTHR42847">
    <property type="entry name" value="ALKANESULFONATE MONOOXYGENASE"/>
    <property type="match status" value="1"/>
</dbReference>
<evidence type="ECO:0000256" key="3">
    <source>
        <dbReference type="ARBA" id="ARBA00023002"/>
    </source>
</evidence>